<evidence type="ECO:0000313" key="2">
    <source>
        <dbReference type="Proteomes" id="UP000602284"/>
    </source>
</evidence>
<sequence length="162" mass="17742">MVLLVAIIWGMLAGDTQQQASAAPAIDDISCQSMEGATQHEHAHLAIYNNGQPVEVPANIGIKPGNNCLYWLHTHDATGELHIESPIARDFTLGNFFNIWGEQLDATHVMSYTNGSPLKVYVDGKEFTGDPRTIQLKRHTLVTVEVGPNFVEPAKFDFPSGD</sequence>
<evidence type="ECO:0008006" key="3">
    <source>
        <dbReference type="Google" id="ProtNLM"/>
    </source>
</evidence>
<dbReference type="Proteomes" id="UP000602284">
    <property type="component" value="Unassembled WGS sequence"/>
</dbReference>
<comment type="caution">
    <text evidence="1">The sequence shown here is derived from an EMBL/GenBank/DDBJ whole genome shotgun (WGS) entry which is preliminary data.</text>
</comment>
<dbReference type="EMBL" id="JAEQNB010000001">
    <property type="protein sequence ID" value="MBL0385683.1"/>
    <property type="molecule type" value="Genomic_DNA"/>
</dbReference>
<protein>
    <recommendedName>
        <fullName evidence="3">DUF4115 domain-containing protein</fullName>
    </recommendedName>
</protein>
<reference evidence="1 2" key="1">
    <citation type="submission" date="2021-01" db="EMBL/GenBank/DDBJ databases">
        <title>Tumebacillus sp. strain ITR2 16S ribosomal RNA gene Genome sequencing and assembly.</title>
        <authorList>
            <person name="Kang M."/>
        </authorList>
    </citation>
    <scope>NUCLEOTIDE SEQUENCE [LARGE SCALE GENOMIC DNA]</scope>
    <source>
        <strain evidence="1 2">ITR2</strain>
    </source>
</reference>
<accession>A0ABS1J5X2</accession>
<name>A0ABS1J5X2_9BACL</name>
<organism evidence="1 2">
    <name type="scientific">Tumebacillus amylolyticus</name>
    <dbReference type="NCBI Taxonomy" id="2801339"/>
    <lineage>
        <taxon>Bacteria</taxon>
        <taxon>Bacillati</taxon>
        <taxon>Bacillota</taxon>
        <taxon>Bacilli</taxon>
        <taxon>Bacillales</taxon>
        <taxon>Alicyclobacillaceae</taxon>
        <taxon>Tumebacillus</taxon>
    </lineage>
</organism>
<evidence type="ECO:0000313" key="1">
    <source>
        <dbReference type="EMBL" id="MBL0385683.1"/>
    </source>
</evidence>
<proteinExistence type="predicted"/>
<gene>
    <name evidence="1" type="ORF">JJB07_03380</name>
</gene>
<dbReference type="RefSeq" id="WP_201631109.1">
    <property type="nucleotide sequence ID" value="NZ_JAEQNB010000001.1"/>
</dbReference>
<keyword evidence="2" id="KW-1185">Reference proteome</keyword>